<dbReference type="RefSeq" id="WP_204431385.1">
    <property type="nucleotide sequence ID" value="NZ_ARXL01000157.1"/>
</dbReference>
<keyword evidence="2" id="KW-1185">Reference proteome</keyword>
<dbReference type="AlphaFoldDB" id="A0A9Q3YNZ1"/>
<dbReference type="EMBL" id="JAJGNA010000033">
    <property type="protein sequence ID" value="MCC4310292.1"/>
    <property type="molecule type" value="Genomic_DNA"/>
</dbReference>
<gene>
    <name evidence="1" type="ORF">LL252_17110</name>
</gene>
<protein>
    <submittedName>
        <fullName evidence="1">Uncharacterized protein</fullName>
    </submittedName>
</protein>
<evidence type="ECO:0000313" key="2">
    <source>
        <dbReference type="Proteomes" id="UP001108027"/>
    </source>
</evidence>
<evidence type="ECO:0000313" key="1">
    <source>
        <dbReference type="EMBL" id="MCC4310292.1"/>
    </source>
</evidence>
<name>A0A9Q3YNZ1_9GAMM</name>
<organism evidence="1 2">
    <name type="scientific">Alloalcanivorax marinus</name>
    <dbReference type="NCBI Taxonomy" id="1177169"/>
    <lineage>
        <taxon>Bacteria</taxon>
        <taxon>Pseudomonadati</taxon>
        <taxon>Pseudomonadota</taxon>
        <taxon>Gammaproteobacteria</taxon>
        <taxon>Oceanospirillales</taxon>
        <taxon>Alcanivoracaceae</taxon>
        <taxon>Alloalcanivorax</taxon>
    </lineage>
</organism>
<dbReference type="Proteomes" id="UP001108027">
    <property type="component" value="Unassembled WGS sequence"/>
</dbReference>
<sequence>MKKKPDALVVLAFVFALGVLVSTLTHGGNDADLERFANSAGVKVSVSSP</sequence>
<comment type="caution">
    <text evidence="1">The sequence shown here is derived from an EMBL/GenBank/DDBJ whole genome shotgun (WGS) entry which is preliminary data.</text>
</comment>
<proteinExistence type="predicted"/>
<accession>A0A9Q3YNZ1</accession>
<reference evidence="1" key="1">
    <citation type="submission" date="2021-10" db="EMBL/GenBank/DDBJ databases">
        <title>The diversity and Nitrogen Metabolism of Culturable Nitrate-Utilizing Bacteria Within the Oxygen Minimum Zone of the Changjiang (Yangtze River)Estuary.</title>
        <authorList>
            <person name="Zhang D."/>
            <person name="Zheng J."/>
            <person name="Liu S."/>
            <person name="He W."/>
        </authorList>
    </citation>
    <scope>NUCLEOTIDE SEQUENCE</scope>
    <source>
        <strain evidence="1">FXH-223</strain>
    </source>
</reference>